<keyword evidence="1" id="KW-0472">Membrane</keyword>
<feature type="transmembrane region" description="Helical" evidence="1">
    <location>
        <begin position="37"/>
        <end position="61"/>
    </location>
</feature>
<proteinExistence type="predicted"/>
<comment type="caution">
    <text evidence="2">The sequence shown here is derived from an EMBL/GenBank/DDBJ whole genome shotgun (WGS) entry which is preliminary data.</text>
</comment>
<keyword evidence="3" id="KW-1185">Reference proteome</keyword>
<accession>A0ABV8Q396</accession>
<evidence type="ECO:0000313" key="3">
    <source>
        <dbReference type="Proteomes" id="UP001595900"/>
    </source>
</evidence>
<feature type="transmembrane region" description="Helical" evidence="1">
    <location>
        <begin position="181"/>
        <end position="205"/>
    </location>
</feature>
<feature type="transmembrane region" description="Helical" evidence="1">
    <location>
        <begin position="93"/>
        <end position="115"/>
    </location>
</feature>
<keyword evidence="1" id="KW-1133">Transmembrane helix</keyword>
<keyword evidence="1" id="KW-0812">Transmembrane</keyword>
<feature type="transmembrane region" description="Helical" evidence="1">
    <location>
        <begin position="242"/>
        <end position="267"/>
    </location>
</feature>
<gene>
    <name evidence="2" type="ORF">ACFOYW_00425</name>
</gene>
<feature type="transmembrane region" description="Helical" evidence="1">
    <location>
        <begin position="135"/>
        <end position="160"/>
    </location>
</feature>
<dbReference type="Proteomes" id="UP001595900">
    <property type="component" value="Unassembled WGS sequence"/>
</dbReference>
<sequence length="288" mass="29309">MAIVSAMGLRVVSIDPAELSQRVRDGLSAAPPTSGPLLAYGPLLVFAPLAGLAVFAAVIAVRPGARWEAAPSAREADLTAEQPPPLWRELARFGAAAIALLVLVVLVGGAAGSGSSGSALTVADAGRSDEVAYPGWRYVLAVIVAVLVVSGLVLVAVVRARTSPGPGIHRWAAADHAVRSWQAGVVSLAATVAMTLSVGVIAWSVGAGYATIARFSVVGKCRSIGPGSSICRQVGVNYAQPAFAVGVSEVVFGAILVAISLTLMLVIAQRIRRGIRVVVISPTDTVPA</sequence>
<name>A0ABV8Q396_9MICO</name>
<organism evidence="2 3">
    <name type="scientific">Gryllotalpicola reticulitermitis</name>
    <dbReference type="NCBI Taxonomy" id="1184153"/>
    <lineage>
        <taxon>Bacteria</taxon>
        <taxon>Bacillati</taxon>
        <taxon>Actinomycetota</taxon>
        <taxon>Actinomycetes</taxon>
        <taxon>Micrococcales</taxon>
        <taxon>Microbacteriaceae</taxon>
        <taxon>Gryllotalpicola</taxon>
    </lineage>
</organism>
<dbReference type="EMBL" id="JBHSCN010000001">
    <property type="protein sequence ID" value="MFC4241820.1"/>
    <property type="molecule type" value="Genomic_DNA"/>
</dbReference>
<dbReference type="RefSeq" id="WP_390226567.1">
    <property type="nucleotide sequence ID" value="NZ_JBHSCN010000001.1"/>
</dbReference>
<evidence type="ECO:0000256" key="1">
    <source>
        <dbReference type="SAM" id="Phobius"/>
    </source>
</evidence>
<evidence type="ECO:0000313" key="2">
    <source>
        <dbReference type="EMBL" id="MFC4241820.1"/>
    </source>
</evidence>
<reference evidence="3" key="1">
    <citation type="journal article" date="2019" name="Int. J. Syst. Evol. Microbiol.">
        <title>The Global Catalogue of Microorganisms (GCM) 10K type strain sequencing project: providing services to taxonomists for standard genome sequencing and annotation.</title>
        <authorList>
            <consortium name="The Broad Institute Genomics Platform"/>
            <consortium name="The Broad Institute Genome Sequencing Center for Infectious Disease"/>
            <person name="Wu L."/>
            <person name="Ma J."/>
        </authorList>
    </citation>
    <scope>NUCLEOTIDE SEQUENCE [LARGE SCALE GENOMIC DNA]</scope>
    <source>
        <strain evidence="3">CGMCC 1.10363</strain>
    </source>
</reference>
<protein>
    <submittedName>
        <fullName evidence="2">Uncharacterized protein</fullName>
    </submittedName>
</protein>